<evidence type="ECO:0000256" key="9">
    <source>
        <dbReference type="ARBA" id="ARBA00023235"/>
    </source>
</evidence>
<name>A0A1F6A566_9BACT</name>
<dbReference type="InterPro" id="IPR003602">
    <property type="entry name" value="Topo_IA_DNA-bd_dom"/>
</dbReference>
<keyword evidence="3" id="KW-0479">Metal-binding</keyword>
<dbReference type="InterPro" id="IPR000380">
    <property type="entry name" value="Topo_IA"/>
</dbReference>
<feature type="site" description="Interaction with DNA" evidence="10">
    <location>
        <position position="31"/>
    </location>
</feature>
<reference evidence="13 14" key="1">
    <citation type="journal article" date="2016" name="Nat. Commun.">
        <title>Thousands of microbial genomes shed light on interconnected biogeochemical processes in an aquifer system.</title>
        <authorList>
            <person name="Anantharaman K."/>
            <person name="Brown C.T."/>
            <person name="Hug L.A."/>
            <person name="Sharon I."/>
            <person name="Castelle C.J."/>
            <person name="Probst A.J."/>
            <person name="Thomas B.C."/>
            <person name="Singh A."/>
            <person name="Wilkins M.J."/>
            <person name="Karaoz U."/>
            <person name="Brodie E.L."/>
            <person name="Williams K.H."/>
            <person name="Hubbard S.S."/>
            <person name="Banfield J.F."/>
        </authorList>
    </citation>
    <scope>NUCLEOTIDE SEQUENCE [LARGE SCALE GENOMIC DNA]</scope>
</reference>
<dbReference type="SMART" id="SM00436">
    <property type="entry name" value="TOP1Bc"/>
    <property type="match status" value="1"/>
</dbReference>
<keyword evidence="8 10" id="KW-0238">DNA-binding</keyword>
<dbReference type="InterPro" id="IPR013497">
    <property type="entry name" value="Topo_IA_cen"/>
</dbReference>
<dbReference type="PRINTS" id="PR00417">
    <property type="entry name" value="PRTPISMRASEI"/>
</dbReference>
<dbReference type="InterPro" id="IPR023406">
    <property type="entry name" value="Topo_IA_AS"/>
</dbReference>
<dbReference type="InterPro" id="IPR013498">
    <property type="entry name" value="Topo_IA_Znf"/>
</dbReference>
<organism evidence="13 14">
    <name type="scientific">Candidatus Gottesmanbacteria bacterium RIFCSPHIGHO2_01_FULL_47_48</name>
    <dbReference type="NCBI Taxonomy" id="1798381"/>
    <lineage>
        <taxon>Bacteria</taxon>
        <taxon>Candidatus Gottesmaniibacteriota</taxon>
    </lineage>
</organism>
<evidence type="ECO:0000259" key="12">
    <source>
        <dbReference type="PROSITE" id="PS52039"/>
    </source>
</evidence>
<feature type="site" description="Interaction with DNA" evidence="10">
    <location>
        <position position="166"/>
    </location>
</feature>
<dbReference type="SUPFAM" id="SSF56712">
    <property type="entry name" value="Prokaryotic type I DNA topoisomerase"/>
    <property type="match status" value="1"/>
</dbReference>
<dbReference type="AlphaFoldDB" id="A0A1F6A566"/>
<dbReference type="InterPro" id="IPR013825">
    <property type="entry name" value="Topo_IA_cen_sub2"/>
</dbReference>
<dbReference type="Gene3D" id="3.40.50.140">
    <property type="match status" value="1"/>
</dbReference>
<dbReference type="Pfam" id="PF01396">
    <property type="entry name" value="Zn_ribbon_Top1"/>
    <property type="match status" value="2"/>
</dbReference>
<dbReference type="STRING" id="1798381.A2721_02925"/>
<evidence type="ECO:0000259" key="11">
    <source>
        <dbReference type="PROSITE" id="PS50880"/>
    </source>
</evidence>
<dbReference type="HAMAP" id="MF_00952">
    <property type="entry name" value="Topoisom_1_prok"/>
    <property type="match status" value="1"/>
</dbReference>
<evidence type="ECO:0000313" key="14">
    <source>
        <dbReference type="Proteomes" id="UP000177871"/>
    </source>
</evidence>
<dbReference type="InterPro" id="IPR028612">
    <property type="entry name" value="Topoisom_1_IA"/>
</dbReference>
<comment type="function">
    <text evidence="10">Releases the supercoiling and torsional tension of DNA, which is introduced during the DNA replication and transcription, by transiently cleaving and rejoining one strand of the DNA duplex. Introduces a single-strand break via transesterification at a target site in duplex DNA. The scissile phosphodiester is attacked by the catalytic tyrosine of the enzyme, resulting in the formation of a DNA-(5'-phosphotyrosyl)-enzyme intermediate and the expulsion of a 3'-OH DNA strand. The free DNA strand then undergoes passage around the unbroken strand, thus removing DNA supercoils. Finally, in the religation step, the DNA 3'-OH attacks the covalent intermediate to expel the active-site tyrosine and restore the DNA phosphodiester backbone.</text>
</comment>
<keyword evidence="5" id="KW-0862">Zinc</keyword>
<dbReference type="Gene3D" id="1.10.290.10">
    <property type="entry name" value="Topoisomerase I, domain 4"/>
    <property type="match status" value="1"/>
</dbReference>
<feature type="site" description="Interaction with DNA" evidence="10">
    <location>
        <position position="150"/>
    </location>
</feature>
<protein>
    <recommendedName>
        <fullName evidence="10">DNA topoisomerase 1</fullName>
        <ecNumber evidence="10">5.6.2.1</ecNumber>
    </recommendedName>
    <alternativeName>
        <fullName evidence="10">DNA topoisomerase I</fullName>
    </alternativeName>
</protein>
<dbReference type="CDD" id="cd03363">
    <property type="entry name" value="TOPRIM_TopoIA_TopoI"/>
    <property type="match status" value="1"/>
</dbReference>
<dbReference type="InterPro" id="IPR013826">
    <property type="entry name" value="Topo_IA_cen_sub3"/>
</dbReference>
<dbReference type="InterPro" id="IPR034149">
    <property type="entry name" value="TOPRIM_TopoI"/>
</dbReference>
<sequence length="691" mass="78693">MNLIIVESPTKAKTLARFLGDEYRIEASMGHVRDLPESKLGIDVEHGFEPTYVVAEKKQARVKELQSLAAKADTIILATDPDREGEAIAYHLAQLISENSKFEIRNSKHGKDQRPIQRITFHEITEGAIKEALSHPGIINMQLVDAQQARRVLDRLVGYKLSPLLWRKVRKGLSAGRVQSVAVRLIVEREREIRAFVPVEYWEILARLRQKMSNEQSSMGNTEFEAKLVKIDERNAEIGNQEEADKIVTELEKAEYRVSDVQKKEVKRSPYPPFTTSTLQQAASNLMGWSAKRTMQVAQSLYEQGLITYHRTDSMNLSSEAVAAVRQFIGGQYGSNYLPEGPRFYKTKSKVAQEAHEAIRPTRVETNPVSSDSVRLDRDQLRLYDLIWKRFVACQMSSAEYEQTSVDIQGSRDPDVQTKYLLRANGSKQIFDGWQNLYQKGEGRREKGEVENGEGENKELPELTLGEILELLKLLPSQHFTEPPPRYTEASLIKVLEEYGIGRPSTYAPIISTIQERQYVEKTDKKLIPTNLGFAVNDFLITNFPSVFDYQFTAKMEDELDEIAAGEKEWVPVLHEFYDPFSELLTQVQDNAVRVKVEVEETDEICPLDGGKLVVRVGRFGKFLACSNFPNCKFTKPFQKKLDIKCPKCGVGEVILKRTKSRKSFYGCSRYPECDFASWTKPKEEPKAAQV</sequence>
<dbReference type="CDD" id="cd00186">
    <property type="entry name" value="TOP1Ac"/>
    <property type="match status" value="1"/>
</dbReference>
<dbReference type="InterPro" id="IPR013824">
    <property type="entry name" value="Topo_IA_cen_sub1"/>
</dbReference>
<dbReference type="Pfam" id="PF01751">
    <property type="entry name" value="Toprim"/>
    <property type="match status" value="1"/>
</dbReference>
<dbReference type="EC" id="5.6.2.1" evidence="10"/>
<dbReference type="NCBIfam" id="TIGR01051">
    <property type="entry name" value="topA_bact"/>
    <property type="match status" value="1"/>
</dbReference>
<feature type="site" description="Interaction with DNA" evidence="10">
    <location>
        <position position="151"/>
    </location>
</feature>
<dbReference type="GO" id="GO:0003677">
    <property type="term" value="F:DNA binding"/>
    <property type="evidence" value="ECO:0007669"/>
    <property type="project" value="UniProtKB-KW"/>
</dbReference>
<dbReference type="InterPro" id="IPR005733">
    <property type="entry name" value="TopoI_bac-type"/>
</dbReference>
<feature type="domain" description="Toprim" evidence="11">
    <location>
        <begin position="1"/>
        <end position="112"/>
    </location>
</feature>
<dbReference type="Proteomes" id="UP000177871">
    <property type="component" value="Unassembled WGS sequence"/>
</dbReference>
<dbReference type="SMART" id="SM00493">
    <property type="entry name" value="TOPRIM"/>
    <property type="match status" value="1"/>
</dbReference>
<evidence type="ECO:0000313" key="13">
    <source>
        <dbReference type="EMBL" id="OGG19602.1"/>
    </source>
</evidence>
<evidence type="ECO:0000256" key="7">
    <source>
        <dbReference type="ARBA" id="ARBA00023029"/>
    </source>
</evidence>
<comment type="similarity">
    <text evidence="2 10">Belongs to the type IA topoisomerase family.</text>
</comment>
<evidence type="ECO:0000256" key="8">
    <source>
        <dbReference type="ARBA" id="ARBA00023125"/>
    </source>
</evidence>
<dbReference type="PROSITE" id="PS00396">
    <property type="entry name" value="TOPO_IA_1"/>
    <property type="match status" value="1"/>
</dbReference>
<feature type="domain" description="Topo IA-type catalytic" evidence="12">
    <location>
        <begin position="140"/>
        <end position="585"/>
    </location>
</feature>
<feature type="site" description="Interaction with DNA" evidence="10">
    <location>
        <position position="311"/>
    </location>
</feature>
<dbReference type="InterPro" id="IPR023405">
    <property type="entry name" value="Topo_IA_core_domain"/>
</dbReference>
<keyword evidence="4" id="KW-0863">Zinc-finger</keyword>
<dbReference type="EMBL" id="MFJK01000006">
    <property type="protein sequence ID" value="OGG19602.1"/>
    <property type="molecule type" value="Genomic_DNA"/>
</dbReference>
<keyword evidence="6" id="KW-0460">Magnesium</keyword>
<dbReference type="InterPro" id="IPR006171">
    <property type="entry name" value="TOPRIM_dom"/>
</dbReference>
<dbReference type="PANTHER" id="PTHR42785:SF1">
    <property type="entry name" value="DNA TOPOISOMERASE"/>
    <property type="match status" value="1"/>
</dbReference>
<feature type="site" description="Interaction with DNA" evidence="10">
    <location>
        <position position="159"/>
    </location>
</feature>
<feature type="site" description="Interaction with DNA" evidence="10">
    <location>
        <position position="154"/>
    </location>
</feature>
<feature type="active site" description="O-(5'-phospho-DNA)-tyrosine intermediate" evidence="10">
    <location>
        <position position="309"/>
    </location>
</feature>
<gene>
    <name evidence="10" type="primary">topA</name>
    <name evidence="13" type="ORF">A2721_02925</name>
</gene>
<dbReference type="PROSITE" id="PS50880">
    <property type="entry name" value="TOPRIM"/>
    <property type="match status" value="1"/>
</dbReference>
<feature type="region of interest" description="Interaction with DNA" evidence="10">
    <location>
        <begin position="174"/>
        <end position="179"/>
    </location>
</feature>
<keyword evidence="9 10" id="KW-0413">Isomerase</keyword>
<dbReference type="GO" id="GO:0005694">
    <property type="term" value="C:chromosome"/>
    <property type="evidence" value="ECO:0007669"/>
    <property type="project" value="InterPro"/>
</dbReference>
<feature type="site" description="Interaction with DNA" evidence="10">
    <location>
        <position position="517"/>
    </location>
</feature>
<comment type="catalytic activity">
    <reaction evidence="1 10">
        <text>ATP-independent breakage of single-stranded DNA, followed by passage and rejoining.</text>
        <dbReference type="EC" id="5.6.2.1"/>
    </reaction>
</comment>
<dbReference type="GO" id="GO:0003917">
    <property type="term" value="F:DNA topoisomerase type I (single strand cut, ATP-independent) activity"/>
    <property type="evidence" value="ECO:0007669"/>
    <property type="project" value="UniProtKB-UniRule"/>
</dbReference>
<evidence type="ECO:0000256" key="4">
    <source>
        <dbReference type="ARBA" id="ARBA00022771"/>
    </source>
</evidence>
<evidence type="ECO:0000256" key="3">
    <source>
        <dbReference type="ARBA" id="ARBA00022723"/>
    </source>
</evidence>
<comment type="subunit">
    <text evidence="10">Monomer.</text>
</comment>
<dbReference type="SUPFAM" id="SSF57783">
    <property type="entry name" value="Zinc beta-ribbon"/>
    <property type="match status" value="1"/>
</dbReference>
<dbReference type="Gene3D" id="3.30.65.10">
    <property type="entry name" value="Bacterial Topoisomerase I, domain 1"/>
    <property type="match status" value="2"/>
</dbReference>
<evidence type="ECO:0000256" key="1">
    <source>
        <dbReference type="ARBA" id="ARBA00000213"/>
    </source>
</evidence>
<keyword evidence="7 10" id="KW-0799">Topoisomerase</keyword>
<dbReference type="PROSITE" id="PS52039">
    <property type="entry name" value="TOPO_IA_2"/>
    <property type="match status" value="1"/>
</dbReference>
<dbReference type="SMART" id="SM00437">
    <property type="entry name" value="TOP1Ac"/>
    <property type="match status" value="1"/>
</dbReference>
<proteinExistence type="inferred from homology"/>
<comment type="caution">
    <text evidence="13">The sequence shown here is derived from an EMBL/GenBank/DDBJ whole genome shotgun (WGS) entry which is preliminary data.</text>
</comment>
<accession>A0A1F6A566</accession>
<evidence type="ECO:0000256" key="6">
    <source>
        <dbReference type="ARBA" id="ARBA00022842"/>
    </source>
</evidence>
<dbReference type="Pfam" id="PF01131">
    <property type="entry name" value="Topoisom_bac"/>
    <property type="match status" value="1"/>
</dbReference>
<dbReference type="PANTHER" id="PTHR42785">
    <property type="entry name" value="DNA TOPOISOMERASE, TYPE IA, CORE"/>
    <property type="match status" value="1"/>
</dbReference>
<evidence type="ECO:0000256" key="5">
    <source>
        <dbReference type="ARBA" id="ARBA00022833"/>
    </source>
</evidence>
<evidence type="ECO:0000256" key="2">
    <source>
        <dbReference type="ARBA" id="ARBA00009446"/>
    </source>
</evidence>
<dbReference type="Gene3D" id="2.70.20.10">
    <property type="entry name" value="Topoisomerase I, domain 3"/>
    <property type="match status" value="1"/>
</dbReference>
<dbReference type="GO" id="GO:0006265">
    <property type="term" value="P:DNA topological change"/>
    <property type="evidence" value="ECO:0007669"/>
    <property type="project" value="UniProtKB-UniRule"/>
</dbReference>
<dbReference type="InterPro" id="IPR003601">
    <property type="entry name" value="Topo_IA_2"/>
</dbReference>
<dbReference type="Gene3D" id="1.10.460.10">
    <property type="entry name" value="Topoisomerase I, domain 2"/>
    <property type="match status" value="1"/>
</dbReference>
<evidence type="ECO:0000256" key="10">
    <source>
        <dbReference type="HAMAP-Rule" id="MF_00952"/>
    </source>
</evidence>
<dbReference type="GO" id="GO:0008270">
    <property type="term" value="F:zinc ion binding"/>
    <property type="evidence" value="ECO:0007669"/>
    <property type="project" value="UniProtKB-KW"/>
</dbReference>